<accession>A0A4S3J8C1</accession>
<comment type="caution">
    <text evidence="7">The sequence shown here is derived from an EMBL/GenBank/DDBJ whole genome shotgun (WGS) entry which is preliminary data.</text>
</comment>
<keyword evidence="2 5" id="KW-0812">Transmembrane</keyword>
<keyword evidence="4 5" id="KW-0472">Membrane</keyword>
<dbReference type="InterPro" id="IPR011531">
    <property type="entry name" value="HCO3_transpt-like_TM_dom"/>
</dbReference>
<feature type="transmembrane region" description="Helical" evidence="5">
    <location>
        <begin position="51"/>
        <end position="69"/>
    </location>
</feature>
<evidence type="ECO:0000256" key="5">
    <source>
        <dbReference type="SAM" id="Phobius"/>
    </source>
</evidence>
<proteinExistence type="predicted"/>
<evidence type="ECO:0000256" key="3">
    <source>
        <dbReference type="ARBA" id="ARBA00022989"/>
    </source>
</evidence>
<reference evidence="7 8" key="1">
    <citation type="submission" date="2019-03" db="EMBL/GenBank/DDBJ databases">
        <title>The genome sequence of a newly discovered highly antifungal drug resistant Aspergillus species, Aspergillus tanneri NIH 1004.</title>
        <authorList>
            <person name="Mounaud S."/>
            <person name="Singh I."/>
            <person name="Joardar V."/>
            <person name="Pakala S."/>
            <person name="Pakala S."/>
            <person name="Venepally P."/>
            <person name="Hoover J."/>
            <person name="Nierman W."/>
            <person name="Chung J."/>
            <person name="Losada L."/>
        </authorList>
    </citation>
    <scope>NUCLEOTIDE SEQUENCE [LARGE SCALE GENOMIC DNA]</scope>
    <source>
        <strain evidence="7 8">NIH1004</strain>
    </source>
</reference>
<dbReference type="VEuPathDB" id="FungiDB:EYZ11_011349"/>
<comment type="subcellular location">
    <subcellularLocation>
        <location evidence="1">Membrane</location>
        <topology evidence="1">Multi-pass membrane protein</topology>
    </subcellularLocation>
</comment>
<dbReference type="Pfam" id="PF00955">
    <property type="entry name" value="HCO3_cotransp"/>
    <property type="match status" value="1"/>
</dbReference>
<dbReference type="EMBL" id="SOSA01000692">
    <property type="protein sequence ID" value="THC89201.1"/>
    <property type="molecule type" value="Genomic_DNA"/>
</dbReference>
<evidence type="ECO:0000256" key="4">
    <source>
        <dbReference type="ARBA" id="ARBA00023136"/>
    </source>
</evidence>
<evidence type="ECO:0000313" key="8">
    <source>
        <dbReference type="Proteomes" id="UP000308092"/>
    </source>
</evidence>
<evidence type="ECO:0000313" key="7">
    <source>
        <dbReference type="EMBL" id="THC89201.1"/>
    </source>
</evidence>
<keyword evidence="8" id="KW-1185">Reference proteome</keyword>
<evidence type="ECO:0000259" key="6">
    <source>
        <dbReference type="Pfam" id="PF00955"/>
    </source>
</evidence>
<dbReference type="AlphaFoldDB" id="A0A4S3J8C1"/>
<evidence type="ECO:0000256" key="1">
    <source>
        <dbReference type="ARBA" id="ARBA00004141"/>
    </source>
</evidence>
<feature type="transmembrane region" description="Helical" evidence="5">
    <location>
        <begin position="75"/>
        <end position="91"/>
    </location>
</feature>
<name>A0A4S3J8C1_9EURO</name>
<dbReference type="STRING" id="1220188.A0A4S3J8C1"/>
<dbReference type="GO" id="GO:0006820">
    <property type="term" value="P:monoatomic anion transport"/>
    <property type="evidence" value="ECO:0007669"/>
    <property type="project" value="InterPro"/>
</dbReference>
<feature type="transmembrane region" description="Helical" evidence="5">
    <location>
        <begin position="6"/>
        <end position="30"/>
    </location>
</feature>
<evidence type="ECO:0000256" key="2">
    <source>
        <dbReference type="ARBA" id="ARBA00022692"/>
    </source>
</evidence>
<organism evidence="7 8">
    <name type="scientific">Aspergillus tanneri</name>
    <dbReference type="NCBI Taxonomy" id="1220188"/>
    <lineage>
        <taxon>Eukaryota</taxon>
        <taxon>Fungi</taxon>
        <taxon>Dikarya</taxon>
        <taxon>Ascomycota</taxon>
        <taxon>Pezizomycotina</taxon>
        <taxon>Eurotiomycetes</taxon>
        <taxon>Eurotiomycetidae</taxon>
        <taxon>Eurotiales</taxon>
        <taxon>Aspergillaceae</taxon>
        <taxon>Aspergillus</taxon>
        <taxon>Aspergillus subgen. Circumdati</taxon>
    </lineage>
</organism>
<keyword evidence="3 5" id="KW-1133">Transmembrane helix</keyword>
<sequence length="158" mass="17508">MPTAVFAGVFFTVGWGSIESNGILQKAIFLMNENRFIQRGEPLLTVRRRKIVLYIACQLVGVAACVAISQTIAAIGFPVLIIALIPFRVWIIPKWFPFHELEVLDDLTADNSCVLGSLGGPPRFPGEPPEIPPHYGLERRYSAEHTGALRQRSGSLHR</sequence>
<dbReference type="Proteomes" id="UP000308092">
    <property type="component" value="Unassembled WGS sequence"/>
</dbReference>
<dbReference type="GO" id="GO:0005886">
    <property type="term" value="C:plasma membrane"/>
    <property type="evidence" value="ECO:0007669"/>
    <property type="project" value="TreeGrafter"/>
</dbReference>
<protein>
    <recommendedName>
        <fullName evidence="6">Bicarbonate transporter-like transmembrane domain-containing protein</fullName>
    </recommendedName>
</protein>
<dbReference type="GO" id="GO:0005452">
    <property type="term" value="F:solute:inorganic anion antiporter activity"/>
    <property type="evidence" value="ECO:0007669"/>
    <property type="project" value="InterPro"/>
</dbReference>
<dbReference type="PANTHER" id="PTHR11453:SF38">
    <property type="entry name" value="ANION TRANSPORTER (EUROFUNG)"/>
    <property type="match status" value="1"/>
</dbReference>
<dbReference type="InterPro" id="IPR003020">
    <property type="entry name" value="HCO3_transpt_euk"/>
</dbReference>
<feature type="domain" description="Bicarbonate transporter-like transmembrane" evidence="6">
    <location>
        <begin position="1"/>
        <end position="107"/>
    </location>
</feature>
<dbReference type="GO" id="GO:0050801">
    <property type="term" value="P:monoatomic ion homeostasis"/>
    <property type="evidence" value="ECO:0007669"/>
    <property type="project" value="TreeGrafter"/>
</dbReference>
<dbReference type="GO" id="GO:0046713">
    <property type="term" value="P:borate transport"/>
    <property type="evidence" value="ECO:0007669"/>
    <property type="project" value="TreeGrafter"/>
</dbReference>
<dbReference type="PANTHER" id="PTHR11453">
    <property type="entry name" value="ANION EXCHANGE PROTEIN"/>
    <property type="match status" value="1"/>
</dbReference>
<gene>
    <name evidence="7" type="ORF">EYZ11_011349</name>
</gene>